<dbReference type="HAMAP" id="MF_01518">
    <property type="entry name" value="Adenine_deamin"/>
    <property type="match status" value="1"/>
</dbReference>
<dbReference type="EC" id="3.5.4.2" evidence="2 6"/>
<comment type="catalytic activity">
    <reaction evidence="5 6">
        <text>adenine + H2O + H(+) = hypoxanthine + NH4(+)</text>
        <dbReference type="Rhea" id="RHEA:23688"/>
        <dbReference type="ChEBI" id="CHEBI:15377"/>
        <dbReference type="ChEBI" id="CHEBI:15378"/>
        <dbReference type="ChEBI" id="CHEBI:16708"/>
        <dbReference type="ChEBI" id="CHEBI:17368"/>
        <dbReference type="ChEBI" id="CHEBI:28938"/>
        <dbReference type="EC" id="3.5.4.2"/>
    </reaction>
</comment>
<proteinExistence type="inferred from homology"/>
<evidence type="ECO:0000313" key="10">
    <source>
        <dbReference type="Proteomes" id="UP001199916"/>
    </source>
</evidence>
<evidence type="ECO:0000256" key="2">
    <source>
        <dbReference type="ARBA" id="ARBA00012782"/>
    </source>
</evidence>
<keyword evidence="4 6" id="KW-0464">Manganese</keyword>
<dbReference type="EMBL" id="JAJNBZ010000009">
    <property type="protein sequence ID" value="MCE5170326.1"/>
    <property type="molecule type" value="Genomic_DNA"/>
</dbReference>
<gene>
    <name evidence="6 9" type="primary">ade</name>
    <name evidence="9" type="ORF">LQV63_13500</name>
</gene>
<dbReference type="SUPFAM" id="SSF51556">
    <property type="entry name" value="Metallo-dependent hydrolases"/>
    <property type="match status" value="1"/>
</dbReference>
<evidence type="ECO:0000259" key="8">
    <source>
        <dbReference type="Pfam" id="PF13382"/>
    </source>
</evidence>
<dbReference type="SUPFAM" id="SSF51338">
    <property type="entry name" value="Composite domain of metallo-dependent hydrolases"/>
    <property type="match status" value="1"/>
</dbReference>
<comment type="similarity">
    <text evidence="1 6">Belongs to the metallo-dependent hydrolases superfamily. Adenine deaminase family.</text>
</comment>
<dbReference type="Pfam" id="PF13382">
    <property type="entry name" value="Adenine_deam_C"/>
    <property type="match status" value="1"/>
</dbReference>
<name>A0ABS8YF77_9BACL</name>
<feature type="domain" description="Amidohydrolase-related" evidence="7">
    <location>
        <begin position="69"/>
        <end position="349"/>
    </location>
</feature>
<dbReference type="Pfam" id="PF01979">
    <property type="entry name" value="Amidohydro_1"/>
    <property type="match status" value="1"/>
</dbReference>
<dbReference type="InterPro" id="IPR011059">
    <property type="entry name" value="Metal-dep_hydrolase_composite"/>
</dbReference>
<organism evidence="9 10">
    <name type="scientific">Paenibacillus profundus</name>
    <dbReference type="NCBI Taxonomy" id="1173085"/>
    <lineage>
        <taxon>Bacteria</taxon>
        <taxon>Bacillati</taxon>
        <taxon>Bacillota</taxon>
        <taxon>Bacilli</taxon>
        <taxon>Bacillales</taxon>
        <taxon>Paenibacillaceae</taxon>
        <taxon>Paenibacillus</taxon>
    </lineage>
</organism>
<accession>A0ABS8YF77</accession>
<dbReference type="InterPro" id="IPR026912">
    <property type="entry name" value="Adenine_deam_C"/>
</dbReference>
<evidence type="ECO:0000256" key="3">
    <source>
        <dbReference type="ARBA" id="ARBA00022801"/>
    </source>
</evidence>
<evidence type="ECO:0000313" key="9">
    <source>
        <dbReference type="EMBL" id="MCE5170326.1"/>
    </source>
</evidence>
<dbReference type="PANTHER" id="PTHR11113">
    <property type="entry name" value="N-ACETYLGLUCOSAMINE-6-PHOSPHATE DEACETYLASE"/>
    <property type="match status" value="1"/>
</dbReference>
<dbReference type="NCBIfam" id="TIGR01178">
    <property type="entry name" value="ade"/>
    <property type="match status" value="1"/>
</dbReference>
<evidence type="ECO:0000256" key="4">
    <source>
        <dbReference type="ARBA" id="ARBA00023211"/>
    </source>
</evidence>
<comment type="caution">
    <text evidence="9">The sequence shown here is derived from an EMBL/GenBank/DDBJ whole genome shotgun (WGS) entry which is preliminary data.</text>
</comment>
<feature type="domain" description="Adenine deaminase C-terminal" evidence="8">
    <location>
        <begin position="406"/>
        <end position="573"/>
    </location>
</feature>
<reference evidence="9 10" key="1">
    <citation type="submission" date="2021-11" db="EMBL/GenBank/DDBJ databases">
        <title>Draft genome sequence of Paenibacillus profundus YoMME, a new Gram-positive bacteria with exoelectrogenic properties.</title>
        <authorList>
            <person name="Hubenova Y."/>
            <person name="Hubenova E."/>
            <person name="Manasiev Y."/>
            <person name="Peykov S."/>
            <person name="Mitov M."/>
        </authorList>
    </citation>
    <scope>NUCLEOTIDE SEQUENCE [LARGE SCALE GENOMIC DNA]</scope>
    <source>
        <strain evidence="9 10">YoMME</strain>
    </source>
</reference>
<protein>
    <recommendedName>
        <fullName evidence="2 6">Adenine deaminase</fullName>
        <shortName evidence="6">Adenase</shortName>
        <shortName evidence="6">Adenine aminase</shortName>
        <ecNumber evidence="2 6">3.5.4.2</ecNumber>
    </recommendedName>
</protein>
<dbReference type="GO" id="GO:0000034">
    <property type="term" value="F:adenine deaminase activity"/>
    <property type="evidence" value="ECO:0007669"/>
    <property type="project" value="UniProtKB-EC"/>
</dbReference>
<sequence>MNGSKQHWKKRISAAGRTEPAELVITNGRIIDVFNLEIIEGDVAIVDGVIVGIGGSYEGVRVIDAEQRYISPSFIDTHVHIESAMVTPAEFARVVLPHGVTTVIADPHEIANVAGTDGIQYMLDASDNLPLDVYVMLPSCVPATPFEHAGAKLDAASLEPFYSHPRVLGLAEVMDYPSVRRGDDGMLDKLLSSHQHGGMIDGHGAGLDEEAINVYRAVGVRNDHECVTAEEAKVRLQRGMYVMIREGSVAKDVEALIPVVTASNARRCVFCTDDKHLDELLQEGSVDHNARLAIRCGLNPLQAIQMASLNAAECFGLHATGAIAPGYEADLLLLDDLEHLSIAQVYKAGILVGANGQYTGPQLQAAEIPSRLLKTVHLPEITERELQIQLHEDRRCHIIGINPNSLITTHLIEEVDTVDGCFHPSVDRDQLKIAVLERHHHTGYIGLGIVKGFGIQSGAIASTVAHDSHNLVVAGSNDQDMLTAVQALRHMEGGLAVASGGIVLAAIELPLAGLMSTGNYVEALYHMKQLNQALSQIGASSEFNPFVTLSFLCLPVIPELKLTDMGLFDFSTFAHIPVSAESTRTPDYVSG</sequence>
<dbReference type="Gene3D" id="3.20.20.140">
    <property type="entry name" value="Metal-dependent hydrolases"/>
    <property type="match status" value="1"/>
</dbReference>
<evidence type="ECO:0000256" key="5">
    <source>
        <dbReference type="ARBA" id="ARBA00047720"/>
    </source>
</evidence>
<evidence type="ECO:0000256" key="1">
    <source>
        <dbReference type="ARBA" id="ARBA00006773"/>
    </source>
</evidence>
<keyword evidence="10" id="KW-1185">Reference proteome</keyword>
<evidence type="ECO:0000256" key="6">
    <source>
        <dbReference type="HAMAP-Rule" id="MF_01518"/>
    </source>
</evidence>
<dbReference type="Proteomes" id="UP001199916">
    <property type="component" value="Unassembled WGS sequence"/>
</dbReference>
<dbReference type="Gene3D" id="2.30.40.10">
    <property type="entry name" value="Urease, subunit C, domain 1"/>
    <property type="match status" value="1"/>
</dbReference>
<keyword evidence="3 6" id="KW-0378">Hydrolase</keyword>
<dbReference type="InterPro" id="IPR006679">
    <property type="entry name" value="Adenine_deam"/>
</dbReference>
<dbReference type="RefSeq" id="WP_233697083.1">
    <property type="nucleotide sequence ID" value="NZ_JAJNBZ010000009.1"/>
</dbReference>
<dbReference type="InterPro" id="IPR006680">
    <property type="entry name" value="Amidohydro-rel"/>
</dbReference>
<comment type="cofactor">
    <cofactor evidence="6">
        <name>Mn(2+)</name>
        <dbReference type="ChEBI" id="CHEBI:29035"/>
    </cofactor>
</comment>
<dbReference type="CDD" id="cd01295">
    <property type="entry name" value="AdeC"/>
    <property type="match status" value="1"/>
</dbReference>
<evidence type="ECO:0000259" key="7">
    <source>
        <dbReference type="Pfam" id="PF01979"/>
    </source>
</evidence>
<dbReference type="InterPro" id="IPR032466">
    <property type="entry name" value="Metal_Hydrolase"/>
</dbReference>
<dbReference type="PANTHER" id="PTHR11113:SF2">
    <property type="entry name" value="ADENINE DEAMINASE"/>
    <property type="match status" value="1"/>
</dbReference>